<dbReference type="AlphaFoldDB" id="A0A9D3TE06"/>
<organism evidence="6 7">
    <name type="scientific">Megalops atlanticus</name>
    <name type="common">Tarpon</name>
    <name type="synonym">Clupea gigantea</name>
    <dbReference type="NCBI Taxonomy" id="7932"/>
    <lineage>
        <taxon>Eukaryota</taxon>
        <taxon>Metazoa</taxon>
        <taxon>Chordata</taxon>
        <taxon>Craniata</taxon>
        <taxon>Vertebrata</taxon>
        <taxon>Euteleostomi</taxon>
        <taxon>Actinopterygii</taxon>
        <taxon>Neopterygii</taxon>
        <taxon>Teleostei</taxon>
        <taxon>Elopiformes</taxon>
        <taxon>Megalopidae</taxon>
        <taxon>Megalops</taxon>
    </lineage>
</organism>
<dbReference type="OrthoDB" id="445052at2759"/>
<dbReference type="SUPFAM" id="SSF50978">
    <property type="entry name" value="WD40 repeat-like"/>
    <property type="match status" value="1"/>
</dbReference>
<dbReference type="InterPro" id="IPR015943">
    <property type="entry name" value="WD40/YVTN_repeat-like_dom_sf"/>
</dbReference>
<evidence type="ECO:0000256" key="2">
    <source>
        <dbReference type="ARBA" id="ARBA00022490"/>
    </source>
</evidence>
<reference evidence="6" key="1">
    <citation type="submission" date="2021-01" db="EMBL/GenBank/DDBJ databases">
        <authorList>
            <person name="Zahm M."/>
            <person name="Roques C."/>
            <person name="Cabau C."/>
            <person name="Klopp C."/>
            <person name="Donnadieu C."/>
            <person name="Jouanno E."/>
            <person name="Lampietro C."/>
            <person name="Louis A."/>
            <person name="Herpin A."/>
            <person name="Echchiki A."/>
            <person name="Berthelot C."/>
            <person name="Parey E."/>
            <person name="Roest-Crollius H."/>
            <person name="Braasch I."/>
            <person name="Postlethwait J."/>
            <person name="Bobe J."/>
            <person name="Montfort J."/>
            <person name="Bouchez O."/>
            <person name="Begum T."/>
            <person name="Mejri S."/>
            <person name="Adams A."/>
            <person name="Chen W.-J."/>
            <person name="Guiguen Y."/>
        </authorList>
    </citation>
    <scope>NUCLEOTIDE SEQUENCE</scope>
    <source>
        <strain evidence="6">YG-15Mar2019-1</strain>
        <tissue evidence="6">Brain</tissue>
    </source>
</reference>
<dbReference type="InterPro" id="IPR050687">
    <property type="entry name" value="Dynein_IC"/>
</dbReference>
<dbReference type="GO" id="GO:0045504">
    <property type="term" value="F:dynein heavy chain binding"/>
    <property type="evidence" value="ECO:0007669"/>
    <property type="project" value="TreeGrafter"/>
</dbReference>
<keyword evidence="3 5" id="KW-0853">WD repeat</keyword>
<dbReference type="GO" id="GO:0097014">
    <property type="term" value="C:ciliary plasm"/>
    <property type="evidence" value="ECO:0007669"/>
    <property type="project" value="TreeGrafter"/>
</dbReference>
<dbReference type="EMBL" id="JAFDVH010000006">
    <property type="protein sequence ID" value="KAG7476781.1"/>
    <property type="molecule type" value="Genomic_DNA"/>
</dbReference>
<dbReference type="Gene3D" id="2.130.10.10">
    <property type="entry name" value="YVTN repeat-like/Quinoprotein amine dehydrogenase"/>
    <property type="match status" value="2"/>
</dbReference>
<dbReference type="SMART" id="SM00320">
    <property type="entry name" value="WD40"/>
    <property type="match status" value="7"/>
</dbReference>
<evidence type="ECO:0000256" key="4">
    <source>
        <dbReference type="ARBA" id="ARBA00022737"/>
    </source>
</evidence>
<dbReference type="InterPro" id="IPR001680">
    <property type="entry name" value="WD40_rpt"/>
</dbReference>
<evidence type="ECO:0000256" key="1">
    <source>
        <dbReference type="ARBA" id="ARBA00004496"/>
    </source>
</evidence>
<proteinExistence type="predicted"/>
<evidence type="ECO:0000313" key="7">
    <source>
        <dbReference type="Proteomes" id="UP001046870"/>
    </source>
</evidence>
<dbReference type="GO" id="GO:0005868">
    <property type="term" value="C:cytoplasmic dynein complex"/>
    <property type="evidence" value="ECO:0007669"/>
    <property type="project" value="TreeGrafter"/>
</dbReference>
<accession>A0A9D3TE06</accession>
<comment type="subcellular location">
    <subcellularLocation>
        <location evidence="1">Cytoplasm</location>
    </subcellularLocation>
</comment>
<dbReference type="PANTHER" id="PTHR12442:SF26">
    <property type="entry name" value="CYTOPLASMIC DYNEIN 2 INTERMEDIATE CHAIN 2"/>
    <property type="match status" value="1"/>
</dbReference>
<dbReference type="FunFam" id="2.130.10.10:FF:002186">
    <property type="entry name" value="WD repeat domain 34"/>
    <property type="match status" value="1"/>
</dbReference>
<dbReference type="Proteomes" id="UP001046870">
    <property type="component" value="Chromosome 6"/>
</dbReference>
<keyword evidence="7" id="KW-1185">Reference proteome</keyword>
<dbReference type="PANTHER" id="PTHR12442">
    <property type="entry name" value="DYNEIN INTERMEDIATE CHAIN"/>
    <property type="match status" value="1"/>
</dbReference>
<evidence type="ECO:0008006" key="8">
    <source>
        <dbReference type="Google" id="ProtNLM"/>
    </source>
</evidence>
<protein>
    <recommendedName>
        <fullName evidence="8">WD repeat-containing protein 34</fullName>
    </recommendedName>
</protein>
<dbReference type="Pfam" id="PF00400">
    <property type="entry name" value="WD40"/>
    <property type="match status" value="2"/>
</dbReference>
<dbReference type="InterPro" id="IPR036322">
    <property type="entry name" value="WD40_repeat_dom_sf"/>
</dbReference>
<gene>
    <name evidence="6" type="ORF">MATL_G00086400</name>
</gene>
<sequence>MFTDETLETVGTESLWRKSRQFEHDSRGCQTTPIEKVETEAQVVCCSENGTQTDPDDHHMHSLFASHEHRPDSPGLRDFLHRVEDIVIRELTKNAKSHAFDGFEVNWEERNQTVSCVHRLQHSEAQERGLQVTSLTWSSTGSVIACAFGRVDDGDWSTEKSFVCTWNLDRRGLDENRPDVSIDVSAAVMCLAFHPSRPSLIAGGLYSGEVMVWDTSRTQDPVLAQTGMLAHTHRDPVYQVCWVPWGRRGELAVLSAGTEGRVLLWNVGADGKLGLSAGYALVKQQVPHSGTLSKARGSGCVGITSLALSPWDPDMFLVGSEGGLVLKCSFSTQTVAAAEIATTSEGESVTLLAPAQFCFSPRCGPVHSLHCSPFHRNLFLSVGTDGLAHLHSLLQPDPLLSLRVSDSYVFGVRWSPTRPLLFAAATGQGSVQIFDLGRRSLRPAAVIDQNIKGRPVYCLEFNPRQTHLLAAGNADGTINIWHLSAELTEQGSREGAQLEQLANELAE</sequence>
<keyword evidence="4" id="KW-0677">Repeat</keyword>
<dbReference type="GO" id="GO:0045503">
    <property type="term" value="F:dynein light chain binding"/>
    <property type="evidence" value="ECO:0007669"/>
    <property type="project" value="TreeGrafter"/>
</dbReference>
<keyword evidence="2" id="KW-0963">Cytoplasm</keyword>
<evidence type="ECO:0000313" key="6">
    <source>
        <dbReference type="EMBL" id="KAG7476781.1"/>
    </source>
</evidence>
<evidence type="ECO:0000256" key="5">
    <source>
        <dbReference type="PROSITE-ProRule" id="PRU00221"/>
    </source>
</evidence>
<dbReference type="FunFam" id="2.130.10.10:FF:000283">
    <property type="entry name" value="WD repeat domain 34"/>
    <property type="match status" value="1"/>
</dbReference>
<evidence type="ECO:0000256" key="3">
    <source>
        <dbReference type="ARBA" id="ARBA00022574"/>
    </source>
</evidence>
<name>A0A9D3TE06_MEGAT</name>
<comment type="caution">
    <text evidence="6">The sequence shown here is derived from an EMBL/GenBank/DDBJ whole genome shotgun (WGS) entry which is preliminary data.</text>
</comment>
<dbReference type="GO" id="GO:0042073">
    <property type="term" value="P:intraciliary transport"/>
    <property type="evidence" value="ECO:0007669"/>
    <property type="project" value="TreeGrafter"/>
</dbReference>
<feature type="repeat" description="WD" evidence="5">
    <location>
        <begin position="456"/>
        <end position="484"/>
    </location>
</feature>
<dbReference type="PROSITE" id="PS50082">
    <property type="entry name" value="WD_REPEATS_2"/>
    <property type="match status" value="1"/>
</dbReference>